<gene>
    <name evidence="1" type="ORF">LCGC14_2818930</name>
</gene>
<accession>A0A0F9B8X3</accession>
<feature type="non-terminal residue" evidence="1">
    <location>
        <position position="1"/>
    </location>
</feature>
<dbReference type="EMBL" id="LAZR01053370">
    <property type="protein sequence ID" value="KKK80896.1"/>
    <property type="molecule type" value="Genomic_DNA"/>
</dbReference>
<protein>
    <submittedName>
        <fullName evidence="1">Uncharacterized protein</fullName>
    </submittedName>
</protein>
<organism evidence="1">
    <name type="scientific">marine sediment metagenome</name>
    <dbReference type="NCBI Taxonomy" id="412755"/>
    <lineage>
        <taxon>unclassified sequences</taxon>
        <taxon>metagenomes</taxon>
        <taxon>ecological metagenomes</taxon>
    </lineage>
</organism>
<sequence>CASSESHYFDVEGLEIQTAFDMIAASISMLRLTK</sequence>
<name>A0A0F9B8X3_9ZZZZ</name>
<proteinExistence type="predicted"/>
<evidence type="ECO:0000313" key="1">
    <source>
        <dbReference type="EMBL" id="KKK80896.1"/>
    </source>
</evidence>
<reference evidence="1" key="1">
    <citation type="journal article" date="2015" name="Nature">
        <title>Complex archaea that bridge the gap between prokaryotes and eukaryotes.</title>
        <authorList>
            <person name="Spang A."/>
            <person name="Saw J.H."/>
            <person name="Jorgensen S.L."/>
            <person name="Zaremba-Niedzwiedzka K."/>
            <person name="Martijn J."/>
            <person name="Lind A.E."/>
            <person name="van Eijk R."/>
            <person name="Schleper C."/>
            <person name="Guy L."/>
            <person name="Ettema T.J."/>
        </authorList>
    </citation>
    <scope>NUCLEOTIDE SEQUENCE</scope>
</reference>
<comment type="caution">
    <text evidence="1">The sequence shown here is derived from an EMBL/GenBank/DDBJ whole genome shotgun (WGS) entry which is preliminary data.</text>
</comment>
<dbReference type="AlphaFoldDB" id="A0A0F9B8X3"/>